<sequence>MVKNYLKQHLCWQSSQQHLVWHQLLHPQSKTSPAWTSPGARATASRAPRLCRSSHKARPARAPAAAASPGPATPRPSSPSPPPFFPNPSGLLMHQAGPQKLDLPPRES</sequence>
<proteinExistence type="predicted"/>
<evidence type="ECO:0000313" key="2">
    <source>
        <dbReference type="EMBL" id="JAE22666.1"/>
    </source>
</evidence>
<name>A0A0A9GJG7_ARUDO</name>
<feature type="compositionally biased region" description="Low complexity" evidence="1">
    <location>
        <begin position="60"/>
        <end position="70"/>
    </location>
</feature>
<dbReference type="AlphaFoldDB" id="A0A0A9GJG7"/>
<feature type="compositionally biased region" description="Pro residues" evidence="1">
    <location>
        <begin position="71"/>
        <end position="86"/>
    </location>
</feature>
<dbReference type="EMBL" id="GBRH01175230">
    <property type="protein sequence ID" value="JAE22666.1"/>
    <property type="molecule type" value="Transcribed_RNA"/>
</dbReference>
<reference evidence="2" key="1">
    <citation type="submission" date="2014-09" db="EMBL/GenBank/DDBJ databases">
        <authorList>
            <person name="Magalhaes I.L.F."/>
            <person name="Oliveira U."/>
            <person name="Santos F.R."/>
            <person name="Vidigal T.H.D.A."/>
            <person name="Brescovit A.D."/>
            <person name="Santos A.J."/>
        </authorList>
    </citation>
    <scope>NUCLEOTIDE SEQUENCE</scope>
    <source>
        <tissue evidence="2">Shoot tissue taken approximately 20 cm above the soil surface</tissue>
    </source>
</reference>
<reference evidence="2" key="2">
    <citation type="journal article" date="2015" name="Data Brief">
        <title>Shoot transcriptome of the giant reed, Arundo donax.</title>
        <authorList>
            <person name="Barrero R.A."/>
            <person name="Guerrero F.D."/>
            <person name="Moolhuijzen P."/>
            <person name="Goolsby J.A."/>
            <person name="Tidwell J."/>
            <person name="Bellgard S.E."/>
            <person name="Bellgard M.I."/>
        </authorList>
    </citation>
    <scope>NUCLEOTIDE SEQUENCE</scope>
    <source>
        <tissue evidence="2">Shoot tissue taken approximately 20 cm above the soil surface</tissue>
    </source>
</reference>
<feature type="region of interest" description="Disordered" evidence="1">
    <location>
        <begin position="28"/>
        <end position="108"/>
    </location>
</feature>
<protein>
    <submittedName>
        <fullName evidence="2">Calcium ion binding protein, putative</fullName>
    </submittedName>
</protein>
<accession>A0A0A9GJG7</accession>
<organism evidence="2">
    <name type="scientific">Arundo donax</name>
    <name type="common">Giant reed</name>
    <name type="synonym">Donax arundinaceus</name>
    <dbReference type="NCBI Taxonomy" id="35708"/>
    <lineage>
        <taxon>Eukaryota</taxon>
        <taxon>Viridiplantae</taxon>
        <taxon>Streptophyta</taxon>
        <taxon>Embryophyta</taxon>
        <taxon>Tracheophyta</taxon>
        <taxon>Spermatophyta</taxon>
        <taxon>Magnoliopsida</taxon>
        <taxon>Liliopsida</taxon>
        <taxon>Poales</taxon>
        <taxon>Poaceae</taxon>
        <taxon>PACMAD clade</taxon>
        <taxon>Arundinoideae</taxon>
        <taxon>Arundineae</taxon>
        <taxon>Arundo</taxon>
    </lineage>
</organism>
<evidence type="ECO:0000256" key="1">
    <source>
        <dbReference type="SAM" id="MobiDB-lite"/>
    </source>
</evidence>